<feature type="region of interest" description="Disordered" evidence="1">
    <location>
        <begin position="52"/>
        <end position="104"/>
    </location>
</feature>
<gene>
    <name evidence="2" type="ORF">HTY61_04290</name>
</gene>
<proteinExistence type="predicted"/>
<dbReference type="AlphaFoldDB" id="A0A6N1V9X6"/>
<protein>
    <submittedName>
        <fullName evidence="2">Uncharacterized protein</fullName>
    </submittedName>
</protein>
<sequence>MSIRSSNPFVEKFRQRRVNFKRILAEKSPQIPNGIERRPGAGRDLPELRLRQRPATQHNAQKCAKTAVFRRQPDKNRTNRRPVANLTQMPINQSIQPADENSAG</sequence>
<organism evidence="2 3">
    <name type="scientific">Oricola thermophila</name>
    <dbReference type="NCBI Taxonomy" id="2742145"/>
    <lineage>
        <taxon>Bacteria</taxon>
        <taxon>Pseudomonadati</taxon>
        <taxon>Pseudomonadota</taxon>
        <taxon>Alphaproteobacteria</taxon>
        <taxon>Hyphomicrobiales</taxon>
        <taxon>Ahrensiaceae</taxon>
        <taxon>Oricola</taxon>
    </lineage>
</organism>
<name>A0A6N1V9X6_9HYPH</name>
<dbReference type="RefSeq" id="WP_175275637.1">
    <property type="nucleotide sequence ID" value="NZ_CP054836.1"/>
</dbReference>
<evidence type="ECO:0000313" key="2">
    <source>
        <dbReference type="EMBL" id="QKV17740.1"/>
    </source>
</evidence>
<accession>A0A6N1V9X6</accession>
<dbReference type="EMBL" id="CP054836">
    <property type="protein sequence ID" value="QKV17740.1"/>
    <property type="molecule type" value="Genomic_DNA"/>
</dbReference>
<evidence type="ECO:0000313" key="3">
    <source>
        <dbReference type="Proteomes" id="UP000509367"/>
    </source>
</evidence>
<dbReference type="Proteomes" id="UP000509367">
    <property type="component" value="Chromosome"/>
</dbReference>
<dbReference type="KEGG" id="orm:HTY61_04290"/>
<keyword evidence="3" id="KW-1185">Reference proteome</keyword>
<reference evidence="2 3" key="1">
    <citation type="submission" date="2020-06" db="EMBL/GenBank/DDBJ databases">
        <title>Oricola thermophila sp. nov. isolated from a tidal sediments.</title>
        <authorList>
            <person name="Kwon K.K."/>
            <person name="Yang S.-H."/>
            <person name="Park M.-J."/>
        </authorList>
    </citation>
    <scope>NUCLEOTIDE SEQUENCE [LARGE SCALE GENOMIC DNA]</scope>
    <source>
        <strain evidence="2 3">MEBiC13590</strain>
    </source>
</reference>
<evidence type="ECO:0000256" key="1">
    <source>
        <dbReference type="SAM" id="MobiDB-lite"/>
    </source>
</evidence>
<feature type="compositionally biased region" description="Polar residues" evidence="1">
    <location>
        <begin position="85"/>
        <end position="96"/>
    </location>
</feature>